<gene>
    <name evidence="2" type="ORF">GDO81_030149</name>
</gene>
<accession>A0AAV6YB72</accession>
<organism evidence="2 3">
    <name type="scientific">Engystomops pustulosus</name>
    <name type="common">Tungara frog</name>
    <name type="synonym">Physalaemus pustulosus</name>
    <dbReference type="NCBI Taxonomy" id="76066"/>
    <lineage>
        <taxon>Eukaryota</taxon>
        <taxon>Metazoa</taxon>
        <taxon>Chordata</taxon>
        <taxon>Craniata</taxon>
        <taxon>Vertebrata</taxon>
        <taxon>Euteleostomi</taxon>
        <taxon>Amphibia</taxon>
        <taxon>Batrachia</taxon>
        <taxon>Anura</taxon>
        <taxon>Neobatrachia</taxon>
        <taxon>Hyloidea</taxon>
        <taxon>Leptodactylidae</taxon>
        <taxon>Leiuperinae</taxon>
        <taxon>Engystomops</taxon>
    </lineage>
</organism>
<keyword evidence="3" id="KW-1185">Reference proteome</keyword>
<protein>
    <submittedName>
        <fullName evidence="2">Uncharacterized protein</fullName>
    </submittedName>
</protein>
<reference evidence="2" key="1">
    <citation type="thesis" date="2020" institute="ProQuest LLC" country="789 East Eisenhower Parkway, Ann Arbor, MI, USA">
        <title>Comparative Genomics and Chromosome Evolution.</title>
        <authorList>
            <person name="Mudd A.B."/>
        </authorList>
    </citation>
    <scope>NUCLEOTIDE SEQUENCE</scope>
    <source>
        <strain evidence="2">237g6f4</strain>
        <tissue evidence="2">Blood</tissue>
    </source>
</reference>
<evidence type="ECO:0000256" key="1">
    <source>
        <dbReference type="SAM" id="MobiDB-lite"/>
    </source>
</evidence>
<feature type="region of interest" description="Disordered" evidence="1">
    <location>
        <begin position="52"/>
        <end position="71"/>
    </location>
</feature>
<sequence>MSGAGTIGEQMGLHFIRGRNRSVTNSKWLIAPLPGTRRRSITKSHSSVVEKLQAKNTRRHHQEQRNNENTLSFIYTPDVGRKMAADGDSGEHFTRQGEAMASRIYMTVKRLRNISRDKFPRWKR</sequence>
<proteinExistence type="predicted"/>
<comment type="caution">
    <text evidence="2">The sequence shown here is derived from an EMBL/GenBank/DDBJ whole genome shotgun (WGS) entry which is preliminary data.</text>
</comment>
<dbReference type="EMBL" id="WNYA01088737">
    <property type="protein sequence ID" value="KAG8534844.1"/>
    <property type="molecule type" value="Genomic_DNA"/>
</dbReference>
<name>A0AAV6YB72_ENGPU</name>
<dbReference type="Proteomes" id="UP000824782">
    <property type="component" value="Unassembled WGS sequence"/>
</dbReference>
<evidence type="ECO:0000313" key="2">
    <source>
        <dbReference type="EMBL" id="KAG8534844.1"/>
    </source>
</evidence>
<evidence type="ECO:0000313" key="3">
    <source>
        <dbReference type="Proteomes" id="UP000824782"/>
    </source>
</evidence>
<dbReference type="AlphaFoldDB" id="A0AAV6YB72"/>